<dbReference type="EMBL" id="NPDX01000008">
    <property type="protein sequence ID" value="PJZ83068.1"/>
    <property type="molecule type" value="Genomic_DNA"/>
</dbReference>
<dbReference type="InterPro" id="IPR009057">
    <property type="entry name" value="Homeodomain-like_sf"/>
</dbReference>
<dbReference type="SUPFAM" id="SSF46689">
    <property type="entry name" value="Homeodomain-like"/>
    <property type="match status" value="1"/>
</dbReference>
<dbReference type="OrthoDB" id="9808242at2"/>
<organism evidence="1 2">
    <name type="scientific">Leptospira harrisiae</name>
    <dbReference type="NCBI Taxonomy" id="2023189"/>
    <lineage>
        <taxon>Bacteria</taxon>
        <taxon>Pseudomonadati</taxon>
        <taxon>Spirochaetota</taxon>
        <taxon>Spirochaetia</taxon>
        <taxon>Leptospirales</taxon>
        <taxon>Leptospiraceae</taxon>
        <taxon>Leptospira</taxon>
    </lineage>
</organism>
<comment type="caution">
    <text evidence="1">The sequence shown here is derived from an EMBL/GenBank/DDBJ whole genome shotgun (WGS) entry which is preliminary data.</text>
</comment>
<dbReference type="Pfam" id="PF04255">
    <property type="entry name" value="DUF433"/>
    <property type="match status" value="1"/>
</dbReference>
<dbReference type="InterPro" id="IPR036388">
    <property type="entry name" value="WH-like_DNA-bd_sf"/>
</dbReference>
<dbReference type="Gene3D" id="1.10.10.10">
    <property type="entry name" value="Winged helix-like DNA-binding domain superfamily/Winged helix DNA-binding domain"/>
    <property type="match status" value="1"/>
</dbReference>
<evidence type="ECO:0008006" key="3">
    <source>
        <dbReference type="Google" id="ProtNLM"/>
    </source>
</evidence>
<dbReference type="RefSeq" id="WP_100745195.1">
    <property type="nucleotide sequence ID" value="NZ_NPDW01000008.1"/>
</dbReference>
<dbReference type="PANTHER" id="PTHR34849:SF3">
    <property type="entry name" value="SSR2962 PROTEIN"/>
    <property type="match status" value="1"/>
</dbReference>
<evidence type="ECO:0000313" key="1">
    <source>
        <dbReference type="EMBL" id="PJZ83068.1"/>
    </source>
</evidence>
<gene>
    <name evidence="1" type="ORF">CH364_18500</name>
</gene>
<dbReference type="PANTHER" id="PTHR34849">
    <property type="entry name" value="SSL5025 PROTEIN"/>
    <property type="match status" value="1"/>
</dbReference>
<evidence type="ECO:0000313" key="2">
    <source>
        <dbReference type="Proteomes" id="UP000232145"/>
    </source>
</evidence>
<sequence>MHSGLINRITINPDICHGKPSIRNQRYTVELVLDLLSSGMTQAEIIDDYPNIEREDILACLEFASQLIKVKSIYKASA</sequence>
<proteinExistence type="predicted"/>
<keyword evidence="2" id="KW-1185">Reference proteome</keyword>
<reference evidence="1 2" key="1">
    <citation type="submission" date="2017-07" db="EMBL/GenBank/DDBJ databases">
        <title>Leptospira spp. isolated from tropical soils.</title>
        <authorList>
            <person name="Thibeaux R."/>
            <person name="Iraola G."/>
            <person name="Ferres I."/>
            <person name="Bierque E."/>
            <person name="Girault D."/>
            <person name="Soupe-Gilbert M.-E."/>
            <person name="Picardeau M."/>
            <person name="Goarant C."/>
        </authorList>
    </citation>
    <scope>NUCLEOTIDE SEQUENCE [LARGE SCALE GENOMIC DNA]</scope>
    <source>
        <strain evidence="1 2">FH2-B-A1</strain>
    </source>
</reference>
<dbReference type="InterPro" id="IPR007367">
    <property type="entry name" value="DUF433"/>
</dbReference>
<accession>A0A2N0AFJ8</accession>
<dbReference type="Proteomes" id="UP000232145">
    <property type="component" value="Unassembled WGS sequence"/>
</dbReference>
<name>A0A2N0AFJ8_9LEPT</name>
<protein>
    <recommendedName>
        <fullName evidence="3">Antitoxin</fullName>
    </recommendedName>
</protein>
<dbReference type="AlphaFoldDB" id="A0A2N0AFJ8"/>